<dbReference type="Pfam" id="PF01226">
    <property type="entry name" value="Form_Nir_trans"/>
    <property type="match status" value="1"/>
</dbReference>
<dbReference type="AlphaFoldDB" id="A0A5M6IPK1"/>
<dbReference type="OrthoDB" id="261587at2"/>
<evidence type="ECO:0000313" key="7">
    <source>
        <dbReference type="EMBL" id="KAA5610200.1"/>
    </source>
</evidence>
<dbReference type="Proteomes" id="UP000325255">
    <property type="component" value="Unassembled WGS sequence"/>
</dbReference>
<dbReference type="GO" id="GO:0005886">
    <property type="term" value="C:plasma membrane"/>
    <property type="evidence" value="ECO:0007669"/>
    <property type="project" value="TreeGrafter"/>
</dbReference>
<gene>
    <name evidence="7" type="ORF">F1189_20305</name>
</gene>
<feature type="transmembrane region" description="Helical" evidence="6">
    <location>
        <begin position="45"/>
        <end position="66"/>
    </location>
</feature>
<feature type="transmembrane region" description="Helical" evidence="6">
    <location>
        <begin position="204"/>
        <end position="222"/>
    </location>
</feature>
<evidence type="ECO:0000313" key="8">
    <source>
        <dbReference type="Proteomes" id="UP000325255"/>
    </source>
</evidence>
<evidence type="ECO:0000256" key="2">
    <source>
        <dbReference type="ARBA" id="ARBA00022692"/>
    </source>
</evidence>
<dbReference type="InterPro" id="IPR023271">
    <property type="entry name" value="Aquaporin-like"/>
</dbReference>
<feature type="transmembrane region" description="Helical" evidence="6">
    <location>
        <begin position="174"/>
        <end position="195"/>
    </location>
</feature>
<organism evidence="7 8">
    <name type="scientific">Rhodovastum atsumiense</name>
    <dbReference type="NCBI Taxonomy" id="504468"/>
    <lineage>
        <taxon>Bacteria</taxon>
        <taxon>Pseudomonadati</taxon>
        <taxon>Pseudomonadota</taxon>
        <taxon>Alphaproteobacteria</taxon>
        <taxon>Acetobacterales</taxon>
        <taxon>Acetobacteraceae</taxon>
        <taxon>Rhodovastum</taxon>
    </lineage>
</organism>
<evidence type="ECO:0000256" key="3">
    <source>
        <dbReference type="ARBA" id="ARBA00022989"/>
    </source>
</evidence>
<comment type="caution">
    <text evidence="7">The sequence shown here is derived from an EMBL/GenBank/DDBJ whole genome shotgun (WGS) entry which is preliminary data.</text>
</comment>
<comment type="subcellular location">
    <subcellularLocation>
        <location evidence="1">Membrane</location>
        <topology evidence="1">Multi-pass membrane protein</topology>
    </subcellularLocation>
</comment>
<dbReference type="Gene3D" id="1.20.1080.10">
    <property type="entry name" value="Glycerol uptake facilitator protein"/>
    <property type="match status" value="1"/>
</dbReference>
<accession>A0A5M6IPK1</accession>
<keyword evidence="2 6" id="KW-0812">Transmembrane</keyword>
<feature type="transmembrane region" description="Helical" evidence="6">
    <location>
        <begin position="242"/>
        <end position="265"/>
    </location>
</feature>
<keyword evidence="3 6" id="KW-1133">Transmembrane helix</keyword>
<keyword evidence="8" id="KW-1185">Reference proteome</keyword>
<evidence type="ECO:0000256" key="1">
    <source>
        <dbReference type="ARBA" id="ARBA00004141"/>
    </source>
</evidence>
<reference evidence="7 8" key="1">
    <citation type="submission" date="2019-09" db="EMBL/GenBank/DDBJ databases">
        <title>Genome sequence of Rhodovastum atsumiense, a diverse member of the Acetobacteraceae family of non-sulfur purple photosynthetic bacteria.</title>
        <authorList>
            <person name="Meyer T."/>
            <person name="Kyndt J."/>
        </authorList>
    </citation>
    <scope>NUCLEOTIDE SEQUENCE [LARGE SCALE GENOMIC DNA]</scope>
    <source>
        <strain evidence="7 8">DSM 21279</strain>
    </source>
</reference>
<feature type="transmembrane region" description="Helical" evidence="6">
    <location>
        <begin position="78"/>
        <end position="98"/>
    </location>
</feature>
<dbReference type="InterPro" id="IPR000292">
    <property type="entry name" value="For/NO2_transpt"/>
</dbReference>
<proteinExistence type="predicted"/>
<evidence type="ECO:0000256" key="5">
    <source>
        <dbReference type="SAM" id="MobiDB-lite"/>
    </source>
</evidence>
<dbReference type="PANTHER" id="PTHR30520:SF2">
    <property type="entry name" value="INNER MEMBRANE PROTEIN YFDC"/>
    <property type="match status" value="1"/>
</dbReference>
<feature type="transmembrane region" description="Helical" evidence="6">
    <location>
        <begin position="129"/>
        <end position="154"/>
    </location>
</feature>
<feature type="region of interest" description="Disordered" evidence="5">
    <location>
        <begin position="1"/>
        <end position="23"/>
    </location>
</feature>
<name>A0A5M6IPK1_9PROT</name>
<dbReference type="EMBL" id="VWPK01000036">
    <property type="protein sequence ID" value="KAA5610200.1"/>
    <property type="molecule type" value="Genomic_DNA"/>
</dbReference>
<keyword evidence="4 6" id="KW-0472">Membrane</keyword>
<dbReference type="PANTHER" id="PTHR30520">
    <property type="entry name" value="FORMATE TRANSPORTER-RELATED"/>
    <property type="match status" value="1"/>
</dbReference>
<evidence type="ECO:0000256" key="6">
    <source>
        <dbReference type="SAM" id="Phobius"/>
    </source>
</evidence>
<dbReference type="RefSeq" id="WP_150042702.1">
    <property type="nucleotide sequence ID" value="NZ_OW485601.1"/>
</dbReference>
<sequence>MRQAGAHSPHLDEQQQRQAAERAPPGPLVIHEIVREQGEIELARSFAGLAWSGLAAGLSIGFSMVAQAHLQAALPEAPWQRLVAGFGYSIGFLIVILGRQQLFTETTLTALIPALTRPSLGMALGTLRVWGIVLAANLVGTMLFATMAAIPGVFAPDATAAMAALSAETMRHPFWQVVVRAGSAGWLIGLMVWLLPAAGTARPIIIILLTYVIAVCQFPHIIAGSVEAAFGVAAGHAGVGDYLLRFLLPTFLGNAFGGTALAALLNHAPVAGELGEPRAARRVT</sequence>
<evidence type="ECO:0000256" key="4">
    <source>
        <dbReference type="ARBA" id="ARBA00023136"/>
    </source>
</evidence>
<protein>
    <submittedName>
        <fullName evidence="7">Formate/nitrite transporter family protein</fullName>
    </submittedName>
</protein>
<dbReference type="GO" id="GO:0015499">
    <property type="term" value="F:formate transmembrane transporter activity"/>
    <property type="evidence" value="ECO:0007669"/>
    <property type="project" value="TreeGrafter"/>
</dbReference>